<reference evidence="12 13" key="1">
    <citation type="submission" date="2016-01" db="EMBL/GenBank/DDBJ databases">
        <authorList>
            <person name="Oliw E.H."/>
        </authorList>
    </citation>
    <scope>NUCLEOTIDE SEQUENCE [LARGE SCALE GENOMIC DNA]</scope>
    <source>
        <strain evidence="12">LMG 22029</strain>
    </source>
</reference>
<keyword evidence="4 9" id="KW-0548">Nucleotidyltransferase</keyword>
<dbReference type="InterPro" id="IPR005835">
    <property type="entry name" value="NTP_transferase_dom"/>
</dbReference>
<evidence type="ECO:0000256" key="3">
    <source>
        <dbReference type="ARBA" id="ARBA00022679"/>
    </source>
</evidence>
<dbReference type="GO" id="GO:0008878">
    <property type="term" value="F:glucose-1-phosphate adenylyltransferase activity"/>
    <property type="evidence" value="ECO:0007669"/>
    <property type="project" value="UniProtKB-UniRule"/>
</dbReference>
<evidence type="ECO:0000256" key="5">
    <source>
        <dbReference type="ARBA" id="ARBA00022741"/>
    </source>
</evidence>
<dbReference type="UniPathway" id="UPA00164"/>
<feature type="binding site" evidence="9">
    <location>
        <begin position="193"/>
        <end position="194"/>
    </location>
    <ligand>
        <name>alpha-D-glucose 1-phosphate</name>
        <dbReference type="ChEBI" id="CHEBI:58601"/>
    </ligand>
</feature>
<dbReference type="EC" id="2.7.7.27" evidence="9"/>
<dbReference type="SUPFAM" id="SSF51161">
    <property type="entry name" value="Trimeric LpxA-like enzymes"/>
    <property type="match status" value="1"/>
</dbReference>
<keyword evidence="8 9" id="KW-0119">Carbohydrate metabolism</keyword>
<keyword evidence="2 9" id="KW-0321">Glycogen metabolism</keyword>
<dbReference type="OrthoDB" id="9801810at2"/>
<keyword evidence="3 9" id="KW-0808">Transferase</keyword>
<evidence type="ECO:0000256" key="6">
    <source>
        <dbReference type="ARBA" id="ARBA00022840"/>
    </source>
</evidence>
<dbReference type="Gene3D" id="3.90.550.10">
    <property type="entry name" value="Spore Coat Polysaccharide Biosynthesis Protein SpsA, Chain A"/>
    <property type="match status" value="1"/>
</dbReference>
<dbReference type="InterPro" id="IPR011004">
    <property type="entry name" value="Trimer_LpxA-like_sf"/>
</dbReference>
<dbReference type="RefSeq" id="WP_060818304.1">
    <property type="nucleotide sequence ID" value="NZ_FCOC02000003.1"/>
</dbReference>
<dbReference type="Pfam" id="PF24894">
    <property type="entry name" value="Hexapep_GlmU"/>
    <property type="match status" value="1"/>
</dbReference>
<dbReference type="NCBIfam" id="NF001947">
    <property type="entry name" value="PRK00725.1"/>
    <property type="match status" value="1"/>
</dbReference>
<organism evidence="12 13">
    <name type="scientific">Caballeronia sordidicola</name>
    <name type="common">Burkholderia sordidicola</name>
    <dbReference type="NCBI Taxonomy" id="196367"/>
    <lineage>
        <taxon>Bacteria</taxon>
        <taxon>Pseudomonadati</taxon>
        <taxon>Pseudomonadota</taxon>
        <taxon>Betaproteobacteria</taxon>
        <taxon>Burkholderiales</taxon>
        <taxon>Burkholderiaceae</taxon>
        <taxon>Caballeronia</taxon>
    </lineage>
</organism>
<evidence type="ECO:0000313" key="13">
    <source>
        <dbReference type="Proteomes" id="UP000054893"/>
    </source>
</evidence>
<proteinExistence type="inferred from homology"/>
<feature type="binding site" evidence="9">
    <location>
        <position position="211"/>
    </location>
    <ligand>
        <name>alpha-D-glucose 1-phosphate</name>
        <dbReference type="ChEBI" id="CHEBI:58601"/>
    </ligand>
</feature>
<dbReference type="NCBIfam" id="NF002023">
    <property type="entry name" value="PRK00844.1"/>
    <property type="match status" value="1"/>
</dbReference>
<dbReference type="PROSITE" id="PS00810">
    <property type="entry name" value="ADP_GLC_PYROPHOSPH_3"/>
    <property type="match status" value="1"/>
</dbReference>
<dbReference type="GO" id="GO:0005524">
    <property type="term" value="F:ATP binding"/>
    <property type="evidence" value="ECO:0007669"/>
    <property type="project" value="UniProtKB-KW"/>
</dbReference>
<comment type="catalytic activity">
    <reaction evidence="9">
        <text>alpha-D-glucose 1-phosphate + ATP + H(+) = ADP-alpha-D-glucose + diphosphate</text>
        <dbReference type="Rhea" id="RHEA:12120"/>
        <dbReference type="ChEBI" id="CHEBI:15378"/>
        <dbReference type="ChEBI" id="CHEBI:30616"/>
        <dbReference type="ChEBI" id="CHEBI:33019"/>
        <dbReference type="ChEBI" id="CHEBI:57498"/>
        <dbReference type="ChEBI" id="CHEBI:58601"/>
        <dbReference type="EC" id="2.7.7.27"/>
    </reaction>
</comment>
<feature type="site" description="Could play a key role in the communication between the regulatory and the substrate sites" evidence="9">
    <location>
        <position position="74"/>
    </location>
</feature>
<dbReference type="Proteomes" id="UP000054893">
    <property type="component" value="Unassembled WGS sequence"/>
</dbReference>
<evidence type="ECO:0000256" key="4">
    <source>
        <dbReference type="ARBA" id="ARBA00022695"/>
    </source>
</evidence>
<evidence type="ECO:0000256" key="1">
    <source>
        <dbReference type="ARBA" id="ARBA00010443"/>
    </source>
</evidence>
<dbReference type="InterPro" id="IPR056818">
    <property type="entry name" value="GlmU/GlgC-like_hexapep"/>
</dbReference>
<dbReference type="PROSITE" id="PS00809">
    <property type="entry name" value="ADP_GLC_PYROPHOSPH_2"/>
    <property type="match status" value="1"/>
</dbReference>
<name>A0A158FTR6_CABSO</name>
<protein>
    <recommendedName>
        <fullName evidence="9">Glucose-1-phosphate adenylyltransferase</fullName>
        <ecNumber evidence="9">2.7.7.27</ecNumber>
    </recommendedName>
    <alternativeName>
        <fullName evidence="9">ADP-glucose pyrophosphorylase</fullName>
        <shortName evidence="9">ADPGlc PPase</shortName>
    </alternativeName>
    <alternativeName>
        <fullName evidence="9">ADP-glucose synthase</fullName>
    </alternativeName>
</protein>
<dbReference type="GO" id="GO:0005978">
    <property type="term" value="P:glycogen biosynthetic process"/>
    <property type="evidence" value="ECO:0007669"/>
    <property type="project" value="UniProtKB-UniRule"/>
</dbReference>
<dbReference type="InterPro" id="IPR011831">
    <property type="entry name" value="ADP-Glc_PPase"/>
</dbReference>
<comment type="function">
    <text evidence="9">Involved in the biosynthesis of ADP-glucose, a building block required for the elongation reactions to produce glycogen. Catalyzes the reaction between ATP and alpha-D-glucose 1-phosphate (G1P) to produce pyrophosphate and ADP-Glc.</text>
</comment>
<feature type="site" description="Could play a key role in the communication between the regulatory and the substrate sites" evidence="9">
    <location>
        <position position="112"/>
    </location>
</feature>
<feature type="domain" description="Nucleotidyl transferase" evidence="10">
    <location>
        <begin position="22"/>
        <end position="292"/>
    </location>
</feature>
<feature type="binding site" evidence="9">
    <location>
        <position position="113"/>
    </location>
    <ligand>
        <name>alpha-D-glucose 1-phosphate</name>
        <dbReference type="ChEBI" id="CHEBI:58601"/>
    </ligand>
</feature>
<dbReference type="PANTHER" id="PTHR43523">
    <property type="entry name" value="GLUCOSE-1-PHOSPHATE ADENYLYLTRANSFERASE-RELATED"/>
    <property type="match status" value="1"/>
</dbReference>
<dbReference type="FunFam" id="3.90.550.10:FF:000014">
    <property type="entry name" value="Glucose-1-phosphate adenylyltransferase"/>
    <property type="match status" value="1"/>
</dbReference>
<dbReference type="InterPro" id="IPR023049">
    <property type="entry name" value="GlgC_bac"/>
</dbReference>
<feature type="domain" description="Glucose-1-phosphate adenylyltransferase/Bifunctional protein GlmU-like C-terminal hexapeptide" evidence="11">
    <location>
        <begin position="315"/>
        <end position="418"/>
    </location>
</feature>
<evidence type="ECO:0000256" key="9">
    <source>
        <dbReference type="HAMAP-Rule" id="MF_00624"/>
    </source>
</evidence>
<dbReference type="AlphaFoldDB" id="A0A158FTR6"/>
<comment type="subunit">
    <text evidence="9">Homotetramer.</text>
</comment>
<dbReference type="EMBL" id="FCOC02000003">
    <property type="protein sequence ID" value="SAL23244.1"/>
    <property type="molecule type" value="Genomic_DNA"/>
</dbReference>
<dbReference type="Pfam" id="PF00483">
    <property type="entry name" value="NTP_transferase"/>
    <property type="match status" value="1"/>
</dbReference>
<evidence type="ECO:0000259" key="11">
    <source>
        <dbReference type="Pfam" id="PF24894"/>
    </source>
</evidence>
<evidence type="ECO:0000256" key="8">
    <source>
        <dbReference type="ARBA" id="ARBA00023277"/>
    </source>
</evidence>
<dbReference type="Gene3D" id="2.160.10.10">
    <property type="entry name" value="Hexapeptide repeat proteins"/>
    <property type="match status" value="1"/>
</dbReference>
<evidence type="ECO:0000259" key="10">
    <source>
        <dbReference type="Pfam" id="PF00483"/>
    </source>
</evidence>
<keyword evidence="5 9" id="KW-0547">Nucleotide-binding</keyword>
<comment type="similarity">
    <text evidence="1 9">Belongs to the bacterial/plant glucose-1-phosphate adenylyltransferase family.</text>
</comment>
<dbReference type="InterPro" id="IPR005836">
    <property type="entry name" value="ADP_Glu_pyroP_CS"/>
</dbReference>
<keyword evidence="7 9" id="KW-0320">Glycogen biosynthesis</keyword>
<feature type="binding site" evidence="9">
    <location>
        <position position="178"/>
    </location>
    <ligand>
        <name>alpha-D-glucose 1-phosphate</name>
        <dbReference type="ChEBI" id="CHEBI:58601"/>
    </ligand>
</feature>
<dbReference type="PANTHER" id="PTHR43523:SF2">
    <property type="entry name" value="GLUCOSE-1-PHOSPHATE ADENYLYLTRANSFERASE"/>
    <property type="match status" value="1"/>
</dbReference>
<dbReference type="HAMAP" id="MF_00624">
    <property type="entry name" value="GlgC"/>
    <property type="match status" value="1"/>
</dbReference>
<evidence type="ECO:0000313" key="12">
    <source>
        <dbReference type="EMBL" id="SAL23244.1"/>
    </source>
</evidence>
<gene>
    <name evidence="9 12" type="primary">glgC</name>
    <name evidence="12" type="ORF">AWB64_01808</name>
</gene>
<evidence type="ECO:0000256" key="2">
    <source>
        <dbReference type="ARBA" id="ARBA00022600"/>
    </source>
</evidence>
<dbReference type="CDD" id="cd02508">
    <property type="entry name" value="ADP_Glucose_PP"/>
    <property type="match status" value="1"/>
</dbReference>
<dbReference type="NCBIfam" id="TIGR02091">
    <property type="entry name" value="glgC"/>
    <property type="match status" value="1"/>
</dbReference>
<dbReference type="SUPFAM" id="SSF53448">
    <property type="entry name" value="Nucleotide-diphospho-sugar transferases"/>
    <property type="match status" value="1"/>
</dbReference>
<evidence type="ECO:0000256" key="7">
    <source>
        <dbReference type="ARBA" id="ARBA00023056"/>
    </source>
</evidence>
<comment type="pathway">
    <text evidence="9">Glycan biosynthesis; glycogen biosynthesis.</text>
</comment>
<dbReference type="CDD" id="cd04651">
    <property type="entry name" value="LbH_G1P_AT_C"/>
    <property type="match status" value="1"/>
</dbReference>
<keyword evidence="6 9" id="KW-0067">ATP-binding</keyword>
<sequence length="432" mass="47944">METLNRETLSQSHTDLQKNTLAIVLAGGRGTRLGALTNKRVKPAVHFGGKYRIIDFALSNCLNSGIRRIAVVTQYKAHSLLRHLQRGWGFLRGEFNEFIDIWPAQQRIDASWYRGTADAVFQNLDIIRSIGPEYIVVLAGDHIYKQDYTRMVLDHVESGADCTVGCIEVPRMEATAFGVMHVDAQRRVTAFLEKPEDPPPMPGKPDIALASMGIYVFSAKYLYQLLEENIQTSETDHDFGKDILPRVVTSGRAIAHPFGMSCVTSETDPNAPPYWRDVGTVDAYWAANLDLASTIPALDLYDRRWPIWTNQEQLPPGKFVRDLHGQQGAINNLLVCGGCVIAGSQVSRSVFSSAVRVNSFCHINEAVLLPQVTVGPSCRLKKVVIDRGCTLPEGLVIGEDPQYDAERFYRTESGVVLVTQEALTRLGQAKQS</sequence>
<dbReference type="InterPro" id="IPR029044">
    <property type="entry name" value="Nucleotide-diphossugar_trans"/>
</dbReference>
<accession>A0A158FTR6</accession>